<proteinExistence type="inferred from homology"/>
<evidence type="ECO:0000313" key="7">
    <source>
        <dbReference type="Proteomes" id="UP000701853"/>
    </source>
</evidence>
<feature type="compositionally biased region" description="Low complexity" evidence="5">
    <location>
        <begin position="347"/>
        <end position="371"/>
    </location>
</feature>
<dbReference type="Pfam" id="PF03018">
    <property type="entry name" value="Dirigent"/>
    <property type="match status" value="2"/>
</dbReference>
<evidence type="ECO:0000256" key="1">
    <source>
        <dbReference type="ARBA" id="ARBA00010746"/>
    </source>
</evidence>
<evidence type="ECO:0000256" key="5">
    <source>
        <dbReference type="SAM" id="MobiDB-lite"/>
    </source>
</evidence>
<comment type="similarity">
    <text evidence="1 4">Belongs to the plant dirigent protein family.</text>
</comment>
<comment type="caution">
    <text evidence="6">The sequence shown here is derived from an EMBL/GenBank/DDBJ whole genome shotgun (WGS) entry which is preliminary data.</text>
</comment>
<comment type="function">
    <text evidence="4">Dirigent proteins impart stereoselectivity on the phenoxy radical-coupling reaction, yielding optically active lignans from two molecules of coniferyl alcohol in the biosynthesis of lignans, flavonolignans, and alkaloids and thus plays a central role in plant secondary metabolism.</text>
</comment>
<evidence type="ECO:0000313" key="6">
    <source>
        <dbReference type="EMBL" id="KAG8480442.1"/>
    </source>
</evidence>
<dbReference type="OrthoDB" id="1685727at2759"/>
<comment type="subcellular location">
    <subcellularLocation>
        <location evidence="4">Secreted</location>
        <location evidence="4">Extracellular space</location>
        <location evidence="4">Apoplast</location>
    </subcellularLocation>
</comment>
<feature type="compositionally biased region" description="Low complexity" evidence="5">
    <location>
        <begin position="313"/>
        <end position="322"/>
    </location>
</feature>
<keyword evidence="7" id="KW-1185">Reference proteome</keyword>
<sequence>MANLSCFLTLLFFLLFIVKNTSSARNLENPSSNHHHHHDHHHKISFSMPDLLNISHPTTSTLNTHIPFSKPIGFFPPHKGIPIQEPVPKIPGSDSSVQTLSGSNLGMFFPARATLQELEFGAVVTIDANLFDGGIGTNGSPLGKAQGVYVASSEGETSHMMAMTTVFADGGFKDGLRFFGLHRRDVSESHIAVIGGMGKYVGANGYATVKGVELRPNSAMATKQGVNKLILFNVYLTPMLTSKTFKAIIYLLLVAITFTCVNSARVLDEVEPQPQVVDDKPSGQVVPAATPSGPEVDPQVPTVAAPASEDEAPVATPAAPEAPADDDEAPVATPAAPEAPADDDEAPVATPAAPVAGGAATGPGAAAATGANPGSHEPALSFFMHDILGGTHPSARVVTGLTGAQTSAVVQNSHNSDSVINSDSNPFVTAGQLPPGSLQRLMFGTITVIDDQLTEAHELDSAILGKAQGFYLASSLDGSSQTIALTVLLHGGEHGHEIEDTISFFGVHRTVSPESQIAVIGGTGKYENARGYATVETLLNQENQHITDGVDTILHFNVYLTE</sequence>
<dbReference type="InterPro" id="IPR044859">
    <property type="entry name" value="Allene_oxi_cyc_Dirigent"/>
</dbReference>
<keyword evidence="3 4" id="KW-0964">Secreted</keyword>
<dbReference type="PANTHER" id="PTHR46215:SF15">
    <property type="entry name" value="DIRIGENT PROTEIN 24"/>
    <property type="match status" value="1"/>
</dbReference>
<evidence type="ECO:0000256" key="3">
    <source>
        <dbReference type="ARBA" id="ARBA00022525"/>
    </source>
</evidence>
<feature type="compositionally biased region" description="Low complexity" evidence="5">
    <location>
        <begin position="330"/>
        <end position="339"/>
    </location>
</feature>
<feature type="chain" id="PRO_5035339616" description="Dirigent protein" evidence="4">
    <location>
        <begin position="24"/>
        <end position="562"/>
    </location>
</feature>
<dbReference type="InterPro" id="IPR004265">
    <property type="entry name" value="Dirigent"/>
</dbReference>
<feature type="signal peptide" evidence="4">
    <location>
        <begin position="1"/>
        <end position="23"/>
    </location>
</feature>
<dbReference type="AlphaFoldDB" id="A0A8J6CMI2"/>
<feature type="region of interest" description="Disordered" evidence="5">
    <location>
        <begin position="273"/>
        <end position="374"/>
    </location>
</feature>
<gene>
    <name evidence="6" type="ORF">CXB51_025088</name>
</gene>
<name>A0A8J6CMI2_9ROSI</name>
<dbReference type="EMBL" id="JAHUZN010000010">
    <property type="protein sequence ID" value="KAG8480442.1"/>
    <property type="molecule type" value="Genomic_DNA"/>
</dbReference>
<protein>
    <recommendedName>
        <fullName evidence="4">Dirigent protein</fullName>
    </recommendedName>
</protein>
<dbReference type="Proteomes" id="UP000701853">
    <property type="component" value="Chromosome 10"/>
</dbReference>
<organism evidence="6 7">
    <name type="scientific">Gossypium anomalum</name>
    <dbReference type="NCBI Taxonomy" id="47600"/>
    <lineage>
        <taxon>Eukaryota</taxon>
        <taxon>Viridiplantae</taxon>
        <taxon>Streptophyta</taxon>
        <taxon>Embryophyta</taxon>
        <taxon>Tracheophyta</taxon>
        <taxon>Spermatophyta</taxon>
        <taxon>Magnoliopsida</taxon>
        <taxon>eudicotyledons</taxon>
        <taxon>Gunneridae</taxon>
        <taxon>Pentapetalae</taxon>
        <taxon>rosids</taxon>
        <taxon>malvids</taxon>
        <taxon>Malvales</taxon>
        <taxon>Malvaceae</taxon>
        <taxon>Malvoideae</taxon>
        <taxon>Gossypium</taxon>
    </lineage>
</organism>
<reference evidence="6 7" key="1">
    <citation type="journal article" date="2021" name="bioRxiv">
        <title>The Gossypium anomalum genome as a resource for cotton improvement and evolutionary analysis of hybrid incompatibility.</title>
        <authorList>
            <person name="Grover C.E."/>
            <person name="Yuan D."/>
            <person name="Arick M.A."/>
            <person name="Miller E.R."/>
            <person name="Hu G."/>
            <person name="Peterson D.G."/>
            <person name="Wendel J.F."/>
            <person name="Udall J.A."/>
        </authorList>
    </citation>
    <scope>NUCLEOTIDE SEQUENCE [LARGE SCALE GENOMIC DNA]</scope>
    <source>
        <strain evidence="6">JFW-Udall</strain>
        <tissue evidence="6">Leaf</tissue>
    </source>
</reference>
<comment type="subunit">
    <text evidence="2 4">Homodimer.</text>
</comment>
<dbReference type="GO" id="GO:0048046">
    <property type="term" value="C:apoplast"/>
    <property type="evidence" value="ECO:0007669"/>
    <property type="project" value="UniProtKB-SubCell"/>
</dbReference>
<evidence type="ECO:0000256" key="4">
    <source>
        <dbReference type="RuleBase" id="RU363099"/>
    </source>
</evidence>
<accession>A0A8J6CMI2</accession>
<dbReference type="GO" id="GO:0009699">
    <property type="term" value="P:phenylpropanoid biosynthetic process"/>
    <property type="evidence" value="ECO:0007669"/>
    <property type="project" value="UniProtKB-ARBA"/>
</dbReference>
<evidence type="ECO:0000256" key="2">
    <source>
        <dbReference type="ARBA" id="ARBA00011738"/>
    </source>
</evidence>
<keyword evidence="4" id="KW-0732">Signal</keyword>
<dbReference type="PANTHER" id="PTHR46215">
    <property type="entry name" value="DIRIGENT PROTEIN 24-RELATED"/>
    <property type="match status" value="1"/>
</dbReference>
<dbReference type="Gene3D" id="2.40.480.10">
    <property type="entry name" value="Allene oxide cyclase-like"/>
    <property type="match status" value="2"/>
</dbReference>
<keyword evidence="4" id="KW-0052">Apoplast</keyword>